<protein>
    <recommendedName>
        <fullName evidence="3">WYL domain-containing protein</fullName>
    </recommendedName>
</protein>
<dbReference type="Proteomes" id="UP000006512">
    <property type="component" value="Unassembled WGS sequence"/>
</dbReference>
<evidence type="ECO:0008006" key="3">
    <source>
        <dbReference type="Google" id="ProtNLM"/>
    </source>
</evidence>
<dbReference type="STRING" id="715226.ABI_10920"/>
<dbReference type="HOGENOM" id="CLU_2191556_0_0_5"/>
<keyword evidence="2" id="KW-1185">Reference proteome</keyword>
<dbReference type="EMBL" id="GL883077">
    <property type="protein sequence ID" value="EGF92655.1"/>
    <property type="molecule type" value="Genomic_DNA"/>
</dbReference>
<dbReference type="AlphaFoldDB" id="F4QHB8"/>
<reference evidence="2" key="1">
    <citation type="submission" date="2011-03" db="EMBL/GenBank/DDBJ databases">
        <title>Draft genome sequence of Brevundimonas diminuta.</title>
        <authorList>
            <person name="Brown P.J.B."/>
            <person name="Buechlein A."/>
            <person name="Hemmerich C."/>
            <person name="Brun Y.V."/>
        </authorList>
    </citation>
    <scope>NUCLEOTIDE SEQUENCE [LARGE SCALE GENOMIC DNA]</scope>
    <source>
        <strain evidence="2">C19</strain>
    </source>
</reference>
<accession>F4QHB8</accession>
<proteinExistence type="predicted"/>
<evidence type="ECO:0000313" key="2">
    <source>
        <dbReference type="Proteomes" id="UP000006512"/>
    </source>
</evidence>
<evidence type="ECO:0000313" key="1">
    <source>
        <dbReference type="EMBL" id="EGF92655.1"/>
    </source>
</evidence>
<sequence length="108" mass="12193">MRNLDHEQALCQAIASGVQVILRYDNGKNDRTFEPFAVYYTTKERSRVSVSGVQVRDSAKPNGPSTPQAFDISKITRITLTSKKYKPDPRFVRSDRLYAHGIICCAKV</sequence>
<name>F4QHB8_9CAUL</name>
<organism evidence="1 2">
    <name type="scientific">Asticcacaulis biprosthecium C19</name>
    <dbReference type="NCBI Taxonomy" id="715226"/>
    <lineage>
        <taxon>Bacteria</taxon>
        <taxon>Pseudomonadati</taxon>
        <taxon>Pseudomonadota</taxon>
        <taxon>Alphaproteobacteria</taxon>
        <taxon>Caulobacterales</taxon>
        <taxon>Caulobacteraceae</taxon>
        <taxon>Asticcacaulis</taxon>
    </lineage>
</organism>
<gene>
    <name evidence="1" type="ORF">ABI_10920</name>
</gene>